<dbReference type="Proteomes" id="UP001595613">
    <property type="component" value="Unassembled WGS sequence"/>
</dbReference>
<comment type="similarity">
    <text evidence="5">Belongs to the QueA family.</text>
</comment>
<dbReference type="NCBIfam" id="TIGR00113">
    <property type="entry name" value="queA"/>
    <property type="match status" value="1"/>
</dbReference>
<keyword evidence="2 5" id="KW-0808">Transferase</keyword>
<dbReference type="PANTHER" id="PTHR30307:SF0">
    <property type="entry name" value="S-ADENOSYLMETHIONINE:TRNA RIBOSYLTRANSFERASE-ISOMERASE"/>
    <property type="match status" value="1"/>
</dbReference>
<comment type="function">
    <text evidence="5">Transfers and isomerizes the ribose moiety from AdoMet to the 7-aminomethyl group of 7-deazaguanine (preQ1-tRNA) to give epoxyqueuosine (oQ-tRNA).</text>
</comment>
<keyword evidence="7" id="KW-1185">Reference proteome</keyword>
<dbReference type="NCBIfam" id="NF001140">
    <property type="entry name" value="PRK00147.1"/>
    <property type="match status" value="1"/>
</dbReference>
<evidence type="ECO:0000256" key="1">
    <source>
        <dbReference type="ARBA" id="ARBA00022490"/>
    </source>
</evidence>
<protein>
    <recommendedName>
        <fullName evidence="5">S-adenosylmethionine:tRNA ribosyltransferase-isomerase</fullName>
        <ecNumber evidence="5">2.4.99.17</ecNumber>
    </recommendedName>
    <alternativeName>
        <fullName evidence="5">Queuosine biosynthesis protein QueA</fullName>
    </alternativeName>
</protein>
<dbReference type="InterPro" id="IPR036100">
    <property type="entry name" value="QueA_sf"/>
</dbReference>
<dbReference type="HAMAP" id="MF_00113">
    <property type="entry name" value="QueA"/>
    <property type="match status" value="1"/>
</dbReference>
<sequence>MRVSEFDFDLPERLIALHPAEPRDSARLLEVEPGAGLRDLHIPDLLTLLRPGDVLVVNDTRVLPAELKGVRIRGEARAGVSFNLHKRVDAHGWRAFARPAKKLALLDRLELGNGAAAPLVARVTGKGETGEVTLEFELGGAELDEAIKAHGAMPLPPYIGAKRAVEERDKVDYQTVYAAEDGAVAAPTAGLHFTQALLQRLADMDVVTERVTLHVGAGTFLPMKVDDTEDHVMHSEWGEIDQATAGRIKARRAAGGRVVAVGTTSLRLLETASRATGELQSFIGDTDIFITPGFRFRTVDLLMTNFHLPKSTLFMLVSAFSGLETMKAAYAHAIAEGYRFYSYGDSSLLHRAPHPGDGV</sequence>
<dbReference type="EMBL" id="JBHRYD010000013">
    <property type="protein sequence ID" value="MFC3705745.1"/>
    <property type="molecule type" value="Genomic_DNA"/>
</dbReference>
<accession>A0ABV7X6S1</accession>
<keyword evidence="6" id="KW-0328">Glycosyltransferase</keyword>
<gene>
    <name evidence="5 6" type="primary">queA</name>
    <name evidence="6" type="ORF">ACFOOL_13370</name>
</gene>
<dbReference type="InterPro" id="IPR042118">
    <property type="entry name" value="QueA_dom1"/>
</dbReference>
<comment type="subcellular location">
    <subcellularLocation>
        <location evidence="5">Cytoplasm</location>
    </subcellularLocation>
</comment>
<evidence type="ECO:0000256" key="3">
    <source>
        <dbReference type="ARBA" id="ARBA00022691"/>
    </source>
</evidence>
<dbReference type="InterPro" id="IPR003699">
    <property type="entry name" value="QueA"/>
</dbReference>
<dbReference type="SUPFAM" id="SSF111337">
    <property type="entry name" value="QueA-like"/>
    <property type="match status" value="1"/>
</dbReference>
<evidence type="ECO:0000313" key="7">
    <source>
        <dbReference type="Proteomes" id="UP001595613"/>
    </source>
</evidence>
<evidence type="ECO:0000256" key="5">
    <source>
        <dbReference type="HAMAP-Rule" id="MF_00113"/>
    </source>
</evidence>
<dbReference type="RefSeq" id="WP_380098010.1">
    <property type="nucleotide sequence ID" value="NZ_JBHRYD010000013.1"/>
</dbReference>
<comment type="subunit">
    <text evidence="5">Monomer.</text>
</comment>
<dbReference type="GO" id="GO:0051075">
    <property type="term" value="F:S-adenosylmethionine:tRNA ribosyltransferase-isomerase activity"/>
    <property type="evidence" value="ECO:0007669"/>
    <property type="project" value="UniProtKB-EC"/>
</dbReference>
<reference evidence="7" key="1">
    <citation type="journal article" date="2019" name="Int. J. Syst. Evol. Microbiol.">
        <title>The Global Catalogue of Microorganisms (GCM) 10K type strain sequencing project: providing services to taxonomists for standard genome sequencing and annotation.</title>
        <authorList>
            <consortium name="The Broad Institute Genomics Platform"/>
            <consortium name="The Broad Institute Genome Sequencing Center for Infectious Disease"/>
            <person name="Wu L."/>
            <person name="Ma J."/>
        </authorList>
    </citation>
    <scope>NUCLEOTIDE SEQUENCE [LARGE SCALE GENOMIC DNA]</scope>
    <source>
        <strain evidence="7">KCTC 42281</strain>
    </source>
</reference>
<comment type="catalytic activity">
    <reaction evidence="5">
        <text>7-aminomethyl-7-carbaguanosine(34) in tRNA + S-adenosyl-L-methionine = epoxyqueuosine(34) in tRNA + adenine + L-methionine + 2 H(+)</text>
        <dbReference type="Rhea" id="RHEA:32155"/>
        <dbReference type="Rhea" id="RHEA-COMP:10342"/>
        <dbReference type="Rhea" id="RHEA-COMP:18582"/>
        <dbReference type="ChEBI" id="CHEBI:15378"/>
        <dbReference type="ChEBI" id="CHEBI:16708"/>
        <dbReference type="ChEBI" id="CHEBI:57844"/>
        <dbReference type="ChEBI" id="CHEBI:59789"/>
        <dbReference type="ChEBI" id="CHEBI:82833"/>
        <dbReference type="ChEBI" id="CHEBI:194443"/>
        <dbReference type="EC" id="2.4.99.17"/>
    </reaction>
</comment>
<evidence type="ECO:0000256" key="4">
    <source>
        <dbReference type="ARBA" id="ARBA00022785"/>
    </source>
</evidence>
<dbReference type="EC" id="2.4.99.17" evidence="5"/>
<evidence type="ECO:0000256" key="2">
    <source>
        <dbReference type="ARBA" id="ARBA00022679"/>
    </source>
</evidence>
<keyword evidence="3 5" id="KW-0949">S-adenosyl-L-methionine</keyword>
<name>A0ABV7X6S1_9HYPH</name>
<dbReference type="Gene3D" id="3.40.1780.10">
    <property type="entry name" value="QueA-like"/>
    <property type="match status" value="1"/>
</dbReference>
<organism evidence="6 7">
    <name type="scientific">Devosia honganensis</name>
    <dbReference type="NCBI Taxonomy" id="1610527"/>
    <lineage>
        <taxon>Bacteria</taxon>
        <taxon>Pseudomonadati</taxon>
        <taxon>Pseudomonadota</taxon>
        <taxon>Alphaproteobacteria</taxon>
        <taxon>Hyphomicrobiales</taxon>
        <taxon>Devosiaceae</taxon>
        <taxon>Devosia</taxon>
    </lineage>
</organism>
<dbReference type="InterPro" id="IPR042119">
    <property type="entry name" value="QueA_dom2"/>
</dbReference>
<comment type="caution">
    <text evidence="6">The sequence shown here is derived from an EMBL/GenBank/DDBJ whole genome shotgun (WGS) entry which is preliminary data.</text>
</comment>
<evidence type="ECO:0000313" key="6">
    <source>
        <dbReference type="EMBL" id="MFC3705745.1"/>
    </source>
</evidence>
<dbReference type="Gene3D" id="2.40.10.240">
    <property type="entry name" value="QueA-like"/>
    <property type="match status" value="1"/>
</dbReference>
<keyword evidence="1 5" id="KW-0963">Cytoplasm</keyword>
<dbReference type="Pfam" id="PF02547">
    <property type="entry name" value="Queuosine_synth"/>
    <property type="match status" value="1"/>
</dbReference>
<dbReference type="PANTHER" id="PTHR30307">
    <property type="entry name" value="S-ADENOSYLMETHIONINE:TRNA RIBOSYLTRANSFERASE-ISOMERASE"/>
    <property type="match status" value="1"/>
</dbReference>
<keyword evidence="4 5" id="KW-0671">Queuosine biosynthesis</keyword>
<comment type="pathway">
    <text evidence="5">tRNA modification; tRNA-queuosine biosynthesis.</text>
</comment>
<proteinExistence type="inferred from homology"/>